<keyword evidence="2 6" id="KW-0819">tRNA processing</keyword>
<name>A0A1W6D0P3_9RHOB</name>
<comment type="function">
    <text evidence="6">Ligates lysine onto the cytidine present at position 34 of the AUA codon-specific tRNA(Ile) that contains the anticodon CAU, in an ATP-dependent manner. Cytidine is converted to lysidine, thus changing the amino acid specificity of the tRNA from methionine to isoleucine.</text>
</comment>
<evidence type="ECO:0000256" key="5">
    <source>
        <dbReference type="ARBA" id="ARBA00048539"/>
    </source>
</evidence>
<dbReference type="PANTHER" id="PTHR43033">
    <property type="entry name" value="TRNA(ILE)-LYSIDINE SYNTHASE-RELATED"/>
    <property type="match status" value="1"/>
</dbReference>
<keyword evidence="1 6" id="KW-0436">Ligase</keyword>
<dbReference type="STRING" id="1945662.B0A89_03765"/>
<dbReference type="NCBIfam" id="TIGR02432">
    <property type="entry name" value="lysidine_TilS_N"/>
    <property type="match status" value="1"/>
</dbReference>
<comment type="subcellular location">
    <subcellularLocation>
        <location evidence="6">Cytoplasm</location>
    </subcellularLocation>
</comment>
<evidence type="ECO:0000256" key="4">
    <source>
        <dbReference type="ARBA" id="ARBA00022840"/>
    </source>
</evidence>
<organism evidence="8 9">
    <name type="scientific">Paracoccus contaminans</name>
    <dbReference type="NCBI Taxonomy" id="1945662"/>
    <lineage>
        <taxon>Bacteria</taxon>
        <taxon>Pseudomonadati</taxon>
        <taxon>Pseudomonadota</taxon>
        <taxon>Alphaproteobacteria</taxon>
        <taxon>Rhodobacterales</taxon>
        <taxon>Paracoccaceae</taxon>
        <taxon>Paracoccus</taxon>
    </lineage>
</organism>
<keyword evidence="6" id="KW-0963">Cytoplasm</keyword>
<feature type="binding site" evidence="6">
    <location>
        <begin position="28"/>
        <end position="33"/>
    </location>
    <ligand>
        <name>ATP</name>
        <dbReference type="ChEBI" id="CHEBI:30616"/>
    </ligand>
</feature>
<dbReference type="EMBL" id="CP020612">
    <property type="protein sequence ID" value="ARJ70693.1"/>
    <property type="molecule type" value="Genomic_DNA"/>
</dbReference>
<dbReference type="Pfam" id="PF01171">
    <property type="entry name" value="ATP_bind_3"/>
    <property type="match status" value="1"/>
</dbReference>
<dbReference type="InterPro" id="IPR012795">
    <property type="entry name" value="tRNA_Ile_lys_synt_N"/>
</dbReference>
<evidence type="ECO:0000313" key="9">
    <source>
        <dbReference type="Proteomes" id="UP000193017"/>
    </source>
</evidence>
<dbReference type="InterPro" id="IPR011063">
    <property type="entry name" value="TilS/TtcA_N"/>
</dbReference>
<dbReference type="Gene3D" id="3.40.50.620">
    <property type="entry name" value="HUPs"/>
    <property type="match status" value="1"/>
</dbReference>
<dbReference type="GO" id="GO:0005524">
    <property type="term" value="F:ATP binding"/>
    <property type="evidence" value="ECO:0007669"/>
    <property type="project" value="UniProtKB-UniRule"/>
</dbReference>
<dbReference type="RefSeq" id="WP_085378733.1">
    <property type="nucleotide sequence ID" value="NZ_CP020612.1"/>
</dbReference>
<reference evidence="8 9" key="1">
    <citation type="submission" date="2017-03" db="EMBL/GenBank/DDBJ databases">
        <title>Genome sequence of Paracoccus contaminans isolated from a water microcosm.</title>
        <authorList>
            <person name="Aurass P."/>
            <person name="Karste S."/>
            <person name="Trost E."/>
            <person name="Glaeser S.P."/>
            <person name="Kaempfer P."/>
            <person name="Flieger A."/>
        </authorList>
    </citation>
    <scope>NUCLEOTIDE SEQUENCE [LARGE SCALE GENOMIC DNA]</scope>
    <source>
        <strain evidence="9">RKI 16-01929T\LMG 29738T\CCM 8701T\CIP 111112T</strain>
    </source>
</reference>
<comment type="catalytic activity">
    <reaction evidence="5 6">
        <text>cytidine(34) in tRNA(Ile2) + L-lysine + ATP = lysidine(34) in tRNA(Ile2) + AMP + diphosphate + H(+)</text>
        <dbReference type="Rhea" id="RHEA:43744"/>
        <dbReference type="Rhea" id="RHEA-COMP:10625"/>
        <dbReference type="Rhea" id="RHEA-COMP:10670"/>
        <dbReference type="ChEBI" id="CHEBI:15378"/>
        <dbReference type="ChEBI" id="CHEBI:30616"/>
        <dbReference type="ChEBI" id="CHEBI:32551"/>
        <dbReference type="ChEBI" id="CHEBI:33019"/>
        <dbReference type="ChEBI" id="CHEBI:82748"/>
        <dbReference type="ChEBI" id="CHEBI:83665"/>
        <dbReference type="ChEBI" id="CHEBI:456215"/>
        <dbReference type="EC" id="6.3.4.19"/>
    </reaction>
</comment>
<dbReference type="GO" id="GO:0005737">
    <property type="term" value="C:cytoplasm"/>
    <property type="evidence" value="ECO:0007669"/>
    <property type="project" value="UniProtKB-SubCell"/>
</dbReference>
<evidence type="ECO:0000256" key="2">
    <source>
        <dbReference type="ARBA" id="ARBA00022694"/>
    </source>
</evidence>
<dbReference type="GO" id="GO:0032267">
    <property type="term" value="F:tRNA(Ile)-lysidine synthase activity"/>
    <property type="evidence" value="ECO:0007669"/>
    <property type="project" value="UniProtKB-EC"/>
</dbReference>
<protein>
    <recommendedName>
        <fullName evidence="6">tRNA(Ile)-lysidine synthase</fullName>
        <ecNumber evidence="6">6.3.4.19</ecNumber>
    </recommendedName>
    <alternativeName>
        <fullName evidence="6">tRNA(Ile)-2-lysyl-cytidine synthase</fullName>
    </alternativeName>
    <alternativeName>
        <fullName evidence="6">tRNA(Ile)-lysidine synthetase</fullName>
    </alternativeName>
</protein>
<evidence type="ECO:0000313" key="8">
    <source>
        <dbReference type="EMBL" id="ARJ70693.1"/>
    </source>
</evidence>
<evidence type="ECO:0000256" key="3">
    <source>
        <dbReference type="ARBA" id="ARBA00022741"/>
    </source>
</evidence>
<proteinExistence type="inferred from homology"/>
<dbReference type="SUPFAM" id="SSF52402">
    <property type="entry name" value="Adenine nucleotide alpha hydrolases-like"/>
    <property type="match status" value="1"/>
</dbReference>
<keyword evidence="4 6" id="KW-0067">ATP-binding</keyword>
<feature type="domain" description="tRNA(Ile)-lysidine/2-thiocytidine synthase N-terminal" evidence="7">
    <location>
        <begin position="24"/>
        <end position="202"/>
    </location>
</feature>
<dbReference type="OrthoDB" id="9807403at2"/>
<comment type="similarity">
    <text evidence="6">Belongs to the tRNA(Ile)-lysidine synthase family.</text>
</comment>
<dbReference type="KEGG" id="pcon:B0A89_03765"/>
<keyword evidence="3 6" id="KW-0547">Nucleotide-binding</keyword>
<dbReference type="Proteomes" id="UP000193017">
    <property type="component" value="Chromosome"/>
</dbReference>
<dbReference type="InterPro" id="IPR014729">
    <property type="entry name" value="Rossmann-like_a/b/a_fold"/>
</dbReference>
<evidence type="ECO:0000256" key="1">
    <source>
        <dbReference type="ARBA" id="ARBA00022598"/>
    </source>
</evidence>
<accession>A0A1W6D0P3</accession>
<dbReference type="InterPro" id="IPR012094">
    <property type="entry name" value="tRNA_Ile_lys_synt"/>
</dbReference>
<dbReference type="PANTHER" id="PTHR43033:SF1">
    <property type="entry name" value="TRNA(ILE)-LYSIDINE SYNTHASE-RELATED"/>
    <property type="match status" value="1"/>
</dbReference>
<keyword evidence="9" id="KW-1185">Reference proteome</keyword>
<dbReference type="EC" id="6.3.4.19" evidence="6"/>
<dbReference type="HAMAP" id="MF_01161">
    <property type="entry name" value="tRNA_Ile_lys_synt"/>
    <property type="match status" value="1"/>
</dbReference>
<dbReference type="GO" id="GO:0006400">
    <property type="term" value="P:tRNA modification"/>
    <property type="evidence" value="ECO:0007669"/>
    <property type="project" value="UniProtKB-UniRule"/>
</dbReference>
<sequence length="414" mass="42790">MAPDPKGIVPAELDRIAGSLTALGIAVSGGSDSTALLHIAARWGRAAGVAIEAATVDHALRPGSAAEARAVGQACAGLGVPHAVLTWDHGGRVAGNRMAAARTARMGLLAGWARARGLGGVALGHTQDDQAETLLMRLGRGAGVDGLSAMAARRTQQGTLWLRPMLGMRRAALRAWLGGQGIGWIDDPTNDERAYERVRVRRAIEAADLPVAGIARSAALLAEARAALAEVAAAAAARAQADRGMLRLPAAVLDQPAEIRRRVIVAALRWITGDDYPPRGDEVTRLAETLRGGGQGTLGGALARVRGPWIEVMREPAAARHAALEALCGGGLVWDGRWLIRGLPPGAAVAATGEADLAGREWRAAGLPRLALLSAPAVHLDGAAAVLPLLDGAAGIALRPLRETGDYFSLLRAH</sequence>
<comment type="domain">
    <text evidence="6">The N-terminal region contains the highly conserved SGGXDS motif, predicted to be a P-loop motif involved in ATP binding.</text>
</comment>
<dbReference type="AlphaFoldDB" id="A0A1W6D0P3"/>
<evidence type="ECO:0000259" key="7">
    <source>
        <dbReference type="Pfam" id="PF01171"/>
    </source>
</evidence>
<dbReference type="CDD" id="cd01992">
    <property type="entry name" value="TilS_N"/>
    <property type="match status" value="1"/>
</dbReference>
<gene>
    <name evidence="6" type="primary">tilS</name>
    <name evidence="8" type="ORF">B0A89_03765</name>
</gene>
<evidence type="ECO:0000256" key="6">
    <source>
        <dbReference type="HAMAP-Rule" id="MF_01161"/>
    </source>
</evidence>